<organism evidence="8 9">
    <name type="scientific">Metschnikowia aff. pulcherrima</name>
    <dbReference type="NCBI Taxonomy" id="2163413"/>
    <lineage>
        <taxon>Eukaryota</taxon>
        <taxon>Fungi</taxon>
        <taxon>Dikarya</taxon>
        <taxon>Ascomycota</taxon>
        <taxon>Saccharomycotina</taxon>
        <taxon>Pichiomycetes</taxon>
        <taxon>Metschnikowiaceae</taxon>
        <taxon>Metschnikowia</taxon>
    </lineage>
</organism>
<evidence type="ECO:0000313" key="8">
    <source>
        <dbReference type="EMBL" id="QBM86568.1"/>
    </source>
</evidence>
<dbReference type="GO" id="GO:0008478">
    <property type="term" value="F:pyridoxal kinase activity"/>
    <property type="evidence" value="ECO:0007669"/>
    <property type="project" value="UniProtKB-EC"/>
</dbReference>
<dbReference type="InterPro" id="IPR029056">
    <property type="entry name" value="Ribokinase-like"/>
</dbReference>
<keyword evidence="9" id="KW-1185">Reference proteome</keyword>
<accession>A0A4P6XKW5</accession>
<keyword evidence="5 8" id="KW-0418">Kinase</keyword>
<keyword evidence="3" id="KW-0808">Transferase</keyword>
<evidence type="ECO:0000256" key="5">
    <source>
        <dbReference type="ARBA" id="ARBA00022777"/>
    </source>
</evidence>
<dbReference type="PANTHER" id="PTHR10534:SF2">
    <property type="entry name" value="PYRIDOXAL KINASE"/>
    <property type="match status" value="1"/>
</dbReference>
<proteinExistence type="inferred from homology"/>
<dbReference type="EC" id="2.7.1.35" evidence="2"/>
<dbReference type="Proteomes" id="UP000292447">
    <property type="component" value="Chromosome I"/>
</dbReference>
<dbReference type="GO" id="GO:0005524">
    <property type="term" value="F:ATP binding"/>
    <property type="evidence" value="ECO:0007669"/>
    <property type="project" value="UniProtKB-KW"/>
</dbReference>
<sequence length="325" mass="35876">MKSVLSVQSHVVHGYVGGRAATFPLQYLGWDVDNINTVNFSNHTGYGQVKGSHLPESDMRALFEGLSNISCSYDAVILGYIPTPSLIKVLGENISVLKRKKPDLIYVCDTVMGDQGHLYVENECVEAYKSLLKQGIVDLITPNQFELELLCGFAIDSADSLRKALEAIHNEYDVKHVVVSSLAATLSLCKGTDLEPIYCAVSTAGDEAIRVFRIPEIKSYFTGVGDLFTALLLDKFTKNKANLALAVGQVLNIMSRVLKLTHSSGLQDFCRYEGIDIDAGKQIDESLVQSKINDGSTMRFFELRVIEARNFYDLTDVGEFELVTL</sequence>
<dbReference type="EMBL" id="CP034456">
    <property type="protein sequence ID" value="QBM86568.1"/>
    <property type="molecule type" value="Genomic_DNA"/>
</dbReference>
<feature type="domain" description="Pyridoxamine kinase/Phosphomethylpyrimidine kinase" evidence="7">
    <location>
        <begin position="72"/>
        <end position="183"/>
    </location>
</feature>
<reference evidence="9" key="1">
    <citation type="submission" date="2019-03" db="EMBL/GenBank/DDBJ databases">
        <title>Snf2 controls pulcherriminic acid biosynthesis and connects pigmentation and antifungal activity of the yeast Metschnikowia pulcherrima.</title>
        <authorList>
            <person name="Gore-Lloyd D."/>
            <person name="Sumann I."/>
            <person name="Brachmann A.O."/>
            <person name="Schneeberger K."/>
            <person name="Ortiz-Merino R.A."/>
            <person name="Moreno-Beltran M."/>
            <person name="Schlaefli M."/>
            <person name="Kirner P."/>
            <person name="Santos Kron A."/>
            <person name="Wolfe K.H."/>
            <person name="Piel J."/>
            <person name="Ahrens C.H."/>
            <person name="Henk D."/>
            <person name="Freimoser F.M."/>
        </authorList>
    </citation>
    <scope>NUCLEOTIDE SEQUENCE [LARGE SCALE GENOMIC DNA]</scope>
    <source>
        <strain evidence="9">APC 1.2</strain>
    </source>
</reference>
<dbReference type="InterPro" id="IPR013749">
    <property type="entry name" value="PM/HMP-P_kinase-1"/>
</dbReference>
<evidence type="ECO:0000256" key="3">
    <source>
        <dbReference type="ARBA" id="ARBA00022679"/>
    </source>
</evidence>
<dbReference type="CDD" id="cd01173">
    <property type="entry name" value="pyridoxal_pyridoxamine_kinase"/>
    <property type="match status" value="1"/>
</dbReference>
<evidence type="ECO:0000256" key="2">
    <source>
        <dbReference type="ARBA" id="ARBA00012104"/>
    </source>
</evidence>
<dbReference type="PANTHER" id="PTHR10534">
    <property type="entry name" value="PYRIDOXAL KINASE"/>
    <property type="match status" value="1"/>
</dbReference>
<dbReference type="SUPFAM" id="SSF53613">
    <property type="entry name" value="Ribokinase-like"/>
    <property type="match status" value="1"/>
</dbReference>
<evidence type="ECO:0000313" key="9">
    <source>
        <dbReference type="Proteomes" id="UP000292447"/>
    </source>
</evidence>
<dbReference type="Pfam" id="PF08543">
    <property type="entry name" value="Phos_pyr_kin"/>
    <property type="match status" value="1"/>
</dbReference>
<keyword evidence="4" id="KW-0547">Nucleotide-binding</keyword>
<dbReference type="InterPro" id="IPR004625">
    <property type="entry name" value="PyrdxlKinase"/>
</dbReference>
<protein>
    <recommendedName>
        <fullName evidence="2">pyridoxal kinase</fullName>
        <ecNumber evidence="2">2.7.1.35</ecNumber>
    </recommendedName>
</protein>
<dbReference type="STRING" id="2163413.A0A4P6XKW5"/>
<dbReference type="AlphaFoldDB" id="A0A4P6XKW5"/>
<keyword evidence="6" id="KW-0067">ATP-binding</keyword>
<evidence type="ECO:0000256" key="6">
    <source>
        <dbReference type="ARBA" id="ARBA00022840"/>
    </source>
</evidence>
<gene>
    <name evidence="8" type="primary">MPUL0A12130</name>
    <name evidence="8" type="ORF">METSCH_A12130</name>
</gene>
<name>A0A4P6XKW5_9ASCO</name>
<dbReference type="NCBIfam" id="TIGR00687">
    <property type="entry name" value="pyridox_kin"/>
    <property type="match status" value="1"/>
</dbReference>
<evidence type="ECO:0000259" key="7">
    <source>
        <dbReference type="Pfam" id="PF08543"/>
    </source>
</evidence>
<dbReference type="Gene3D" id="3.40.1190.20">
    <property type="match status" value="1"/>
</dbReference>
<comment type="similarity">
    <text evidence="1">Belongs to the pyridoxine kinase family.</text>
</comment>
<evidence type="ECO:0000256" key="4">
    <source>
        <dbReference type="ARBA" id="ARBA00022741"/>
    </source>
</evidence>
<dbReference type="GO" id="GO:0005829">
    <property type="term" value="C:cytosol"/>
    <property type="evidence" value="ECO:0007669"/>
    <property type="project" value="TreeGrafter"/>
</dbReference>
<dbReference type="GO" id="GO:0009443">
    <property type="term" value="P:pyridoxal 5'-phosphate salvage"/>
    <property type="evidence" value="ECO:0007669"/>
    <property type="project" value="InterPro"/>
</dbReference>
<evidence type="ECO:0000256" key="1">
    <source>
        <dbReference type="ARBA" id="ARBA00008805"/>
    </source>
</evidence>